<proteinExistence type="inferred from homology"/>
<dbReference type="RefSeq" id="WP_068267241.1">
    <property type="nucleotide sequence ID" value="NZ_LWSK01000174.1"/>
</dbReference>
<dbReference type="GO" id="GO:0008643">
    <property type="term" value="P:carbohydrate transport"/>
    <property type="evidence" value="ECO:0007669"/>
    <property type="project" value="InterPro"/>
</dbReference>
<feature type="transmembrane region" description="Helical" evidence="2">
    <location>
        <begin position="36"/>
        <end position="56"/>
    </location>
</feature>
<dbReference type="InterPro" id="IPR001927">
    <property type="entry name" value="Na/Gal_symport"/>
</dbReference>
<dbReference type="OrthoDB" id="9764596at2"/>
<protein>
    <submittedName>
        <fullName evidence="3">Inner membrane symporter YicJ</fullName>
    </submittedName>
</protein>
<accession>A0A5B1CF01</accession>
<keyword evidence="2" id="KW-0472">Membrane</keyword>
<dbReference type="SUPFAM" id="SSF103473">
    <property type="entry name" value="MFS general substrate transporter"/>
    <property type="match status" value="1"/>
</dbReference>
<dbReference type="GO" id="GO:0005886">
    <property type="term" value="C:plasma membrane"/>
    <property type="evidence" value="ECO:0007669"/>
    <property type="project" value="TreeGrafter"/>
</dbReference>
<gene>
    <name evidence="3" type="primary">yicJ</name>
    <name evidence="3" type="ORF">LF1_04040</name>
</gene>
<evidence type="ECO:0000256" key="1">
    <source>
        <dbReference type="ARBA" id="ARBA00009617"/>
    </source>
</evidence>
<name>A0A5B1CF01_9BACT</name>
<keyword evidence="2" id="KW-1133">Transmembrane helix</keyword>
<feature type="transmembrane region" description="Helical" evidence="2">
    <location>
        <begin position="277"/>
        <end position="295"/>
    </location>
</feature>
<dbReference type="CDD" id="cd17332">
    <property type="entry name" value="MFS_MelB_like"/>
    <property type="match status" value="1"/>
</dbReference>
<dbReference type="NCBIfam" id="TIGR00792">
    <property type="entry name" value="gph"/>
    <property type="match status" value="1"/>
</dbReference>
<evidence type="ECO:0000313" key="4">
    <source>
        <dbReference type="Proteomes" id="UP000322699"/>
    </source>
</evidence>
<dbReference type="EMBL" id="VRLW01000001">
    <property type="protein sequence ID" value="KAA1257914.1"/>
    <property type="molecule type" value="Genomic_DNA"/>
</dbReference>
<dbReference type="Pfam" id="PF13347">
    <property type="entry name" value="MFS_2"/>
    <property type="match status" value="1"/>
</dbReference>
<reference evidence="3 4" key="1">
    <citation type="submission" date="2019-08" db="EMBL/GenBank/DDBJ databases">
        <title>Deep-cultivation of Planctomycetes and their phenomic and genomic characterization uncovers novel biology.</title>
        <authorList>
            <person name="Wiegand S."/>
            <person name="Jogler M."/>
            <person name="Boedeker C."/>
            <person name="Pinto D."/>
            <person name="Vollmers J."/>
            <person name="Rivas-Marin E."/>
            <person name="Kohn T."/>
            <person name="Peeters S.H."/>
            <person name="Heuer A."/>
            <person name="Rast P."/>
            <person name="Oberbeckmann S."/>
            <person name="Bunk B."/>
            <person name="Jeske O."/>
            <person name="Meyerdierks A."/>
            <person name="Storesund J.E."/>
            <person name="Kallscheuer N."/>
            <person name="Luecker S."/>
            <person name="Lage O.M."/>
            <person name="Pohl T."/>
            <person name="Merkel B.J."/>
            <person name="Hornburger P."/>
            <person name="Mueller R.-W."/>
            <person name="Bruemmer F."/>
            <person name="Labrenz M."/>
            <person name="Spormann A.M."/>
            <person name="Op Den Camp H."/>
            <person name="Overmann J."/>
            <person name="Amann R."/>
            <person name="Jetten M.S.M."/>
            <person name="Mascher T."/>
            <person name="Medema M.H."/>
            <person name="Devos D.P."/>
            <person name="Kaster A.-K."/>
            <person name="Ovreas L."/>
            <person name="Rohde M."/>
            <person name="Galperin M.Y."/>
            <person name="Jogler C."/>
        </authorList>
    </citation>
    <scope>NUCLEOTIDE SEQUENCE [LARGE SCALE GENOMIC DNA]</scope>
    <source>
        <strain evidence="3 4">LF1</strain>
    </source>
</reference>
<feature type="transmembrane region" description="Helical" evidence="2">
    <location>
        <begin position="84"/>
        <end position="101"/>
    </location>
</feature>
<dbReference type="InterPro" id="IPR039672">
    <property type="entry name" value="MFS_2"/>
</dbReference>
<organism evidence="3 4">
    <name type="scientific">Rubripirellula obstinata</name>
    <dbReference type="NCBI Taxonomy" id="406547"/>
    <lineage>
        <taxon>Bacteria</taxon>
        <taxon>Pseudomonadati</taxon>
        <taxon>Planctomycetota</taxon>
        <taxon>Planctomycetia</taxon>
        <taxon>Pirellulales</taxon>
        <taxon>Pirellulaceae</taxon>
        <taxon>Rubripirellula</taxon>
    </lineage>
</organism>
<comment type="caution">
    <text evidence="3">The sequence shown here is derived from an EMBL/GenBank/DDBJ whole genome shotgun (WGS) entry which is preliminary data.</text>
</comment>
<dbReference type="GO" id="GO:0006814">
    <property type="term" value="P:sodium ion transport"/>
    <property type="evidence" value="ECO:0007669"/>
    <property type="project" value="InterPro"/>
</dbReference>
<feature type="transmembrane region" description="Helical" evidence="2">
    <location>
        <begin position="421"/>
        <end position="443"/>
    </location>
</feature>
<feature type="transmembrane region" description="Helical" evidence="2">
    <location>
        <begin position="307"/>
        <end position="325"/>
    </location>
</feature>
<feature type="transmembrane region" description="Helical" evidence="2">
    <location>
        <begin position="184"/>
        <end position="204"/>
    </location>
</feature>
<evidence type="ECO:0000256" key="2">
    <source>
        <dbReference type="SAM" id="Phobius"/>
    </source>
</evidence>
<comment type="similarity">
    <text evidence="1">Belongs to the sodium:galactoside symporter (TC 2.A.2) family.</text>
</comment>
<feature type="transmembrane region" description="Helical" evidence="2">
    <location>
        <begin position="113"/>
        <end position="135"/>
    </location>
</feature>
<keyword evidence="2" id="KW-0812">Transmembrane</keyword>
<dbReference type="InterPro" id="IPR036259">
    <property type="entry name" value="MFS_trans_sf"/>
</dbReference>
<dbReference type="AlphaFoldDB" id="A0A5B1CF01"/>
<evidence type="ECO:0000313" key="3">
    <source>
        <dbReference type="EMBL" id="KAA1257914.1"/>
    </source>
</evidence>
<dbReference type="Gene3D" id="1.20.1250.20">
    <property type="entry name" value="MFS general substrate transporter like domains"/>
    <property type="match status" value="2"/>
</dbReference>
<feature type="transmembrane region" description="Helical" evidence="2">
    <location>
        <begin position="373"/>
        <end position="401"/>
    </location>
</feature>
<dbReference type="Proteomes" id="UP000322699">
    <property type="component" value="Unassembled WGS sequence"/>
</dbReference>
<dbReference type="PANTHER" id="PTHR11328:SF24">
    <property type="entry name" value="MAJOR FACILITATOR SUPERFAMILY (MFS) PROFILE DOMAIN-CONTAINING PROTEIN"/>
    <property type="match status" value="1"/>
</dbReference>
<feature type="transmembrane region" description="Helical" evidence="2">
    <location>
        <begin position="236"/>
        <end position="257"/>
    </location>
</feature>
<dbReference type="PANTHER" id="PTHR11328">
    <property type="entry name" value="MAJOR FACILITATOR SUPERFAMILY DOMAIN-CONTAINING PROTEIN"/>
    <property type="match status" value="1"/>
</dbReference>
<keyword evidence="4" id="KW-1185">Reference proteome</keyword>
<feature type="transmembrane region" description="Helical" evidence="2">
    <location>
        <begin position="155"/>
        <end position="178"/>
    </location>
</feature>
<feature type="transmembrane region" description="Helical" evidence="2">
    <location>
        <begin position="331"/>
        <end position="352"/>
    </location>
</feature>
<dbReference type="GO" id="GO:0015293">
    <property type="term" value="F:symporter activity"/>
    <property type="evidence" value="ECO:0007669"/>
    <property type="project" value="InterPro"/>
</dbReference>
<sequence>MNDSPDSRLSVGEKIGYGLGDGACNLFWKMFEFYLLYFYTDVFGISAAKVATLFLITRAVDAVSDPLVGYLSDRTRTRWGRFRPYLLWGPIPMAIAAIAMFSCPDLTDSGKLIYAYATYVLAMVCYTFINTPYGALMGVISPNSIQRTSVATYRFVFAFSGALAVHYFTLDLVAWFGGTNEADGFFWTIVLYSILSIILFWISFWSTRERVALPDWKPTSSSQLNKSTFRQDITDLLSNSAWLSLFGFGLPLMLGAFVRNSVALFYLKYFCERADLAPSFFICGTLSAMAGMLIAKPFAVRLGKRNTVLVCVLINALATFTFFFLRPGDLVPIFVLQIASSLTVGPVAVLLWSMYADSADYSHWKNNRRATGLIFSAAMFAQKVGASIGAGLAAFLLSYFLYQAPVDGDFQIQTPETKAGIQLMMSLIPAAFFLTAAVSMFFYPLNAKLMQEIENELSIRGETR</sequence>